<comment type="caution">
    <text evidence="6">The sequence shown here is derived from an EMBL/GenBank/DDBJ whole genome shotgun (WGS) entry which is preliminary data.</text>
</comment>
<keyword evidence="7" id="KW-1185">Reference proteome</keyword>
<evidence type="ECO:0000313" key="7">
    <source>
        <dbReference type="Proteomes" id="UP000016426"/>
    </source>
</evidence>
<feature type="domain" description="YbaK/aminoacyl-tRNA synthetase-associated" evidence="5">
    <location>
        <begin position="37"/>
        <end position="148"/>
    </location>
</feature>
<keyword evidence="3 4" id="KW-0456">Lyase</keyword>
<dbReference type="NCBIfam" id="TIGR00011">
    <property type="entry name" value="YbaK_EbsC"/>
    <property type="match status" value="1"/>
</dbReference>
<dbReference type="EMBL" id="AVPH01000223">
    <property type="protein sequence ID" value="ERE07045.1"/>
    <property type="molecule type" value="Genomic_DNA"/>
</dbReference>
<gene>
    <name evidence="6" type="ORF">O166_00920</name>
</gene>
<sequence>MSGKAPVTQAVRVLREHKVDYTEHLYKYEDKGGTTVSARELGVDEHCVVKTLIMEDENKRPLIVLMHGDREVGTGMLAKQIGVKKIHPCDPKTADKHSGYQVGGTSPFGTRHAMPVYMEAGIAELDTIYINGGKRGFLIGVSPRDVIRVLNPTLVNAAA</sequence>
<name>A0ABP2XNR6_9NEIS</name>
<dbReference type="Pfam" id="PF04073">
    <property type="entry name" value="tRNA_edit"/>
    <property type="match status" value="1"/>
</dbReference>
<dbReference type="SUPFAM" id="SSF55826">
    <property type="entry name" value="YbaK/ProRS associated domain"/>
    <property type="match status" value="1"/>
</dbReference>
<evidence type="ECO:0000256" key="1">
    <source>
        <dbReference type="ARBA" id="ARBA00009798"/>
    </source>
</evidence>
<comment type="similarity">
    <text evidence="1 4">Belongs to the prolyl-tRNA editing family. YbaK/EbsC subfamily.</text>
</comment>
<dbReference type="Gene3D" id="3.90.960.10">
    <property type="entry name" value="YbaK/aminoacyl-tRNA synthetase-associated domain"/>
    <property type="match status" value="1"/>
</dbReference>
<protein>
    <recommendedName>
        <fullName evidence="4">Cys-tRNA(Pro)/Cys-tRNA(Cys) deacylase</fullName>
        <ecNumber evidence="4">4.2.-.-</ecNumber>
    </recommendedName>
</protein>
<keyword evidence="2 4" id="KW-0648">Protein biosynthesis</keyword>
<evidence type="ECO:0000256" key="4">
    <source>
        <dbReference type="PIRNR" id="PIRNR006181"/>
    </source>
</evidence>
<evidence type="ECO:0000256" key="3">
    <source>
        <dbReference type="ARBA" id="ARBA00023239"/>
    </source>
</evidence>
<proteinExistence type="inferred from homology"/>
<dbReference type="CDD" id="cd00002">
    <property type="entry name" value="YbaK_deacylase"/>
    <property type="match status" value="1"/>
</dbReference>
<evidence type="ECO:0000256" key="2">
    <source>
        <dbReference type="ARBA" id="ARBA00022917"/>
    </source>
</evidence>
<dbReference type="PANTHER" id="PTHR30411:SF0">
    <property type="entry name" value="CYS-TRNA(PRO)_CYS-TRNA(CYS) DEACYLASE YBAK"/>
    <property type="match status" value="1"/>
</dbReference>
<evidence type="ECO:0000259" key="5">
    <source>
        <dbReference type="Pfam" id="PF04073"/>
    </source>
</evidence>
<dbReference type="Proteomes" id="UP000016426">
    <property type="component" value="Unassembled WGS sequence"/>
</dbReference>
<evidence type="ECO:0000313" key="6">
    <source>
        <dbReference type="EMBL" id="ERE07045.1"/>
    </source>
</evidence>
<dbReference type="InterPro" id="IPR036754">
    <property type="entry name" value="YbaK/aa-tRNA-synt-asso_dom_sf"/>
</dbReference>
<reference evidence="6 7" key="1">
    <citation type="journal article" date="2013" name="Genome Announc.">
        <title>Genome Sequence of the Pigment-Producing Bacterium Pseudogulbenkiania ferrooxidans, Isolated from Loktak Lake.</title>
        <authorList>
            <person name="Puranik S."/>
            <person name="Talkal R."/>
            <person name="Qureshi A."/>
            <person name="Khardenavis A."/>
            <person name="Kapley A."/>
            <person name="Purohit H.J."/>
        </authorList>
    </citation>
    <scope>NUCLEOTIDE SEQUENCE [LARGE SCALE GENOMIC DNA]</scope>
    <source>
        <strain evidence="6 7">EGD-HP2</strain>
    </source>
</reference>
<dbReference type="InterPro" id="IPR007214">
    <property type="entry name" value="YbaK/aa-tRNA-synth-assoc-dom"/>
</dbReference>
<accession>A0ABP2XNR6</accession>
<dbReference type="RefSeq" id="WP_021476863.1">
    <property type="nucleotide sequence ID" value="NZ_AVPH01000223.1"/>
</dbReference>
<dbReference type="PANTHER" id="PTHR30411">
    <property type="entry name" value="CYTOPLASMIC PROTEIN"/>
    <property type="match status" value="1"/>
</dbReference>
<dbReference type="InterPro" id="IPR004369">
    <property type="entry name" value="Prolyl-tRNA_editing_YbaK/EbsC"/>
</dbReference>
<dbReference type="EC" id="4.2.-.-" evidence="4"/>
<dbReference type="PIRSF" id="PIRSF006181">
    <property type="entry name" value="EbsC_YbaK"/>
    <property type="match status" value="1"/>
</dbReference>
<organism evidence="6 7">
    <name type="scientific">Pseudogulbenkiania ferrooxidans EGD-HP2</name>
    <dbReference type="NCBI Taxonomy" id="1388764"/>
    <lineage>
        <taxon>Bacteria</taxon>
        <taxon>Pseudomonadati</taxon>
        <taxon>Pseudomonadota</taxon>
        <taxon>Betaproteobacteria</taxon>
        <taxon>Neisseriales</taxon>
        <taxon>Chromobacteriaceae</taxon>
        <taxon>Pseudogulbenkiania</taxon>
    </lineage>
</organism>